<organism evidence="2">
    <name type="scientific">Spodoptera frugiperda</name>
    <name type="common">Fall armyworm</name>
    <dbReference type="NCBI Taxonomy" id="7108"/>
    <lineage>
        <taxon>Eukaryota</taxon>
        <taxon>Metazoa</taxon>
        <taxon>Ecdysozoa</taxon>
        <taxon>Arthropoda</taxon>
        <taxon>Hexapoda</taxon>
        <taxon>Insecta</taxon>
        <taxon>Pterygota</taxon>
        <taxon>Neoptera</taxon>
        <taxon>Endopterygota</taxon>
        <taxon>Lepidoptera</taxon>
        <taxon>Glossata</taxon>
        <taxon>Ditrysia</taxon>
        <taxon>Noctuoidea</taxon>
        <taxon>Noctuidae</taxon>
        <taxon>Amphipyrinae</taxon>
        <taxon>Spodoptera</taxon>
    </lineage>
</organism>
<name>A0A2H1V7X2_SPOFR</name>
<reference evidence="2" key="1">
    <citation type="submission" date="2016-07" db="EMBL/GenBank/DDBJ databases">
        <authorList>
            <person name="Bretaudeau A."/>
        </authorList>
    </citation>
    <scope>NUCLEOTIDE SEQUENCE</scope>
    <source>
        <strain evidence="2">Rice</strain>
        <tissue evidence="2">Whole body</tissue>
    </source>
</reference>
<comment type="similarity">
    <text evidence="1">Belongs to the TPPP family.</text>
</comment>
<dbReference type="EMBL" id="ODYU01001145">
    <property type="protein sequence ID" value="SOQ36945.1"/>
    <property type="molecule type" value="Genomic_DNA"/>
</dbReference>
<dbReference type="GO" id="GO:0015631">
    <property type="term" value="F:tubulin binding"/>
    <property type="evidence" value="ECO:0007669"/>
    <property type="project" value="InterPro"/>
</dbReference>
<evidence type="ECO:0000313" key="2">
    <source>
        <dbReference type="EMBL" id="SOQ36945.1"/>
    </source>
</evidence>
<proteinExistence type="inferred from homology"/>
<dbReference type="GO" id="GO:0046785">
    <property type="term" value="P:microtubule polymerization"/>
    <property type="evidence" value="ECO:0007669"/>
    <property type="project" value="InterPro"/>
</dbReference>
<accession>A0A2H1V7X2</accession>
<protein>
    <submittedName>
        <fullName evidence="2">SFRICE_004222</fullName>
    </submittedName>
</protein>
<evidence type="ECO:0000256" key="1">
    <source>
        <dbReference type="ARBA" id="ARBA00010994"/>
    </source>
</evidence>
<gene>
    <name evidence="2" type="ORF">SFRICE_004222</name>
</gene>
<dbReference type="InterPro" id="IPR011992">
    <property type="entry name" value="EF-hand-dom_pair"/>
</dbReference>
<dbReference type="Pfam" id="PF05517">
    <property type="entry name" value="p25-alpha"/>
    <property type="match status" value="1"/>
</dbReference>
<dbReference type="InterPro" id="IPR008907">
    <property type="entry name" value="TPP/p25"/>
</dbReference>
<dbReference type="SUPFAM" id="SSF47473">
    <property type="entry name" value="EF-hand"/>
    <property type="match status" value="1"/>
</dbReference>
<dbReference type="AlphaFoldDB" id="A0A2H1V7X2"/>
<sequence>MEEEQATIESQFFAYAKLFDSKHRSGETITLFHSDYWLRQANIIDDRKVTMTDTGILFNEYSKSEIDIEEWKVLISKLCVLKELDEEKTLETLVNCGLPGETPVEIPQYRSFFLNASKSKSGTAMVKK</sequence>
<dbReference type="Gene3D" id="1.10.238.10">
    <property type="entry name" value="EF-hand"/>
    <property type="match status" value="1"/>
</dbReference>